<comment type="similarity">
    <text evidence="10">Belongs to the TRAFAC class YlqF/YawG GTPase family. RsgA subfamily.</text>
</comment>
<accession>A0A2P8DBK5</accession>
<dbReference type="SUPFAM" id="SSF52540">
    <property type="entry name" value="P-loop containing nucleoside triphosphate hydrolases"/>
    <property type="match status" value="1"/>
</dbReference>
<feature type="binding site" evidence="10">
    <location>
        <begin position="183"/>
        <end position="191"/>
    </location>
    <ligand>
        <name>GTP</name>
        <dbReference type="ChEBI" id="CHEBI:37565"/>
    </ligand>
</feature>
<dbReference type="Proteomes" id="UP000240572">
    <property type="component" value="Unassembled WGS sequence"/>
</dbReference>
<evidence type="ECO:0000256" key="3">
    <source>
        <dbReference type="ARBA" id="ARBA00022723"/>
    </source>
</evidence>
<comment type="caution">
    <text evidence="13">The sequence shown here is derived from an EMBL/GenBank/DDBJ whole genome shotgun (WGS) entry which is preliminary data.</text>
</comment>
<dbReference type="Gene3D" id="2.40.50.140">
    <property type="entry name" value="Nucleic acid-binding proteins"/>
    <property type="match status" value="1"/>
</dbReference>
<evidence type="ECO:0000313" key="13">
    <source>
        <dbReference type="EMBL" id="PSK94584.1"/>
    </source>
</evidence>
<keyword evidence="6 10" id="KW-0378">Hydrolase</keyword>
<dbReference type="PROSITE" id="PS51721">
    <property type="entry name" value="G_CP"/>
    <property type="match status" value="1"/>
</dbReference>
<dbReference type="Pfam" id="PF16745">
    <property type="entry name" value="RsgA_N"/>
    <property type="match status" value="1"/>
</dbReference>
<evidence type="ECO:0000256" key="6">
    <source>
        <dbReference type="ARBA" id="ARBA00022801"/>
    </source>
</evidence>
<feature type="domain" description="EngC GTPase" evidence="11">
    <location>
        <begin position="89"/>
        <end position="239"/>
    </location>
</feature>
<dbReference type="InterPro" id="IPR031944">
    <property type="entry name" value="RsgA_N"/>
</dbReference>
<evidence type="ECO:0000256" key="10">
    <source>
        <dbReference type="HAMAP-Rule" id="MF_01820"/>
    </source>
</evidence>
<dbReference type="GO" id="GO:0046872">
    <property type="term" value="F:metal ion binding"/>
    <property type="evidence" value="ECO:0007669"/>
    <property type="project" value="UniProtKB-KW"/>
</dbReference>
<dbReference type="AlphaFoldDB" id="A0A2P8DBK5"/>
<organism evidence="13 14">
    <name type="scientific">Taibaiella chishuiensis</name>
    <dbReference type="NCBI Taxonomy" id="1434707"/>
    <lineage>
        <taxon>Bacteria</taxon>
        <taxon>Pseudomonadati</taxon>
        <taxon>Bacteroidota</taxon>
        <taxon>Chitinophagia</taxon>
        <taxon>Chitinophagales</taxon>
        <taxon>Chitinophagaceae</taxon>
        <taxon>Taibaiella</taxon>
    </lineage>
</organism>
<keyword evidence="3 10" id="KW-0479">Metal-binding</keyword>
<dbReference type="CDD" id="cd04466">
    <property type="entry name" value="S1_YloQ_GTPase"/>
    <property type="match status" value="1"/>
</dbReference>
<keyword evidence="4 10" id="KW-0699">rRNA-binding</keyword>
<feature type="binding site" evidence="10">
    <location>
        <position position="272"/>
    </location>
    <ligand>
        <name>Zn(2+)</name>
        <dbReference type="ChEBI" id="CHEBI:29105"/>
    </ligand>
</feature>
<dbReference type="Gene3D" id="3.40.50.300">
    <property type="entry name" value="P-loop containing nucleotide triphosphate hydrolases"/>
    <property type="match status" value="1"/>
</dbReference>
<keyword evidence="7 10" id="KW-0862">Zinc</keyword>
<reference evidence="13 14" key="1">
    <citation type="submission" date="2018-03" db="EMBL/GenBank/DDBJ databases">
        <title>Genomic Encyclopedia of Type Strains, Phase III (KMG-III): the genomes of soil and plant-associated and newly described type strains.</title>
        <authorList>
            <person name="Whitman W."/>
        </authorList>
    </citation>
    <scope>NUCLEOTIDE SEQUENCE [LARGE SCALE GENOMIC DNA]</scope>
    <source>
        <strain evidence="13 14">CGMCC 1.12700</strain>
    </source>
</reference>
<evidence type="ECO:0000259" key="12">
    <source>
        <dbReference type="PROSITE" id="PS51721"/>
    </source>
</evidence>
<comment type="subcellular location">
    <subcellularLocation>
        <location evidence="10">Cytoplasm</location>
    </subcellularLocation>
</comment>
<name>A0A2P8DBK5_9BACT</name>
<dbReference type="HAMAP" id="MF_01820">
    <property type="entry name" value="GTPase_RsgA"/>
    <property type="match status" value="1"/>
</dbReference>
<proteinExistence type="inferred from homology"/>
<keyword evidence="14" id="KW-1185">Reference proteome</keyword>
<comment type="function">
    <text evidence="10">One of several proteins that assist in the late maturation steps of the functional core of the 30S ribosomal subunit. Helps release RbfA from mature subunits. May play a role in the assembly of ribosomal proteins into the subunit. Circularly permuted GTPase that catalyzes slow GTP hydrolysis, GTPase activity is stimulated by the 30S ribosomal subunit.</text>
</comment>
<evidence type="ECO:0000256" key="5">
    <source>
        <dbReference type="ARBA" id="ARBA00022741"/>
    </source>
</evidence>
<dbReference type="PANTHER" id="PTHR32120:SF11">
    <property type="entry name" value="SMALL RIBOSOMAL SUBUNIT BIOGENESIS GTPASE RSGA 1, MITOCHONDRIAL-RELATED"/>
    <property type="match status" value="1"/>
</dbReference>
<evidence type="ECO:0000259" key="11">
    <source>
        <dbReference type="PROSITE" id="PS50936"/>
    </source>
</evidence>
<feature type="binding site" evidence="10">
    <location>
        <position position="265"/>
    </location>
    <ligand>
        <name>Zn(2+)</name>
        <dbReference type="ChEBI" id="CHEBI:29105"/>
    </ligand>
</feature>
<feature type="binding site" evidence="10">
    <location>
        <begin position="129"/>
        <end position="132"/>
    </location>
    <ligand>
        <name>GTP</name>
        <dbReference type="ChEBI" id="CHEBI:37565"/>
    </ligand>
</feature>
<keyword evidence="9 10" id="KW-0342">GTP-binding</keyword>
<evidence type="ECO:0000256" key="8">
    <source>
        <dbReference type="ARBA" id="ARBA00022884"/>
    </source>
</evidence>
<dbReference type="EMBL" id="PYGD01000001">
    <property type="protein sequence ID" value="PSK94584.1"/>
    <property type="molecule type" value="Genomic_DNA"/>
</dbReference>
<dbReference type="NCBIfam" id="TIGR00157">
    <property type="entry name" value="ribosome small subunit-dependent GTPase A"/>
    <property type="match status" value="1"/>
</dbReference>
<dbReference type="Pfam" id="PF03193">
    <property type="entry name" value="RsgA_GTPase"/>
    <property type="match status" value="1"/>
</dbReference>
<dbReference type="GO" id="GO:0005525">
    <property type="term" value="F:GTP binding"/>
    <property type="evidence" value="ECO:0007669"/>
    <property type="project" value="UniProtKB-UniRule"/>
</dbReference>
<comment type="cofactor">
    <cofactor evidence="10">
        <name>Zn(2+)</name>
        <dbReference type="ChEBI" id="CHEBI:29105"/>
    </cofactor>
    <text evidence="10">Binds 1 zinc ion per subunit.</text>
</comment>
<evidence type="ECO:0000256" key="4">
    <source>
        <dbReference type="ARBA" id="ARBA00022730"/>
    </source>
</evidence>
<keyword evidence="5 10" id="KW-0547">Nucleotide-binding</keyword>
<keyword evidence="8 10" id="KW-0694">RNA-binding</keyword>
<dbReference type="EC" id="3.6.1.-" evidence="10"/>
<feature type="binding site" evidence="10">
    <location>
        <position position="270"/>
    </location>
    <ligand>
        <name>Zn(2+)</name>
        <dbReference type="ChEBI" id="CHEBI:29105"/>
    </ligand>
</feature>
<evidence type="ECO:0000256" key="7">
    <source>
        <dbReference type="ARBA" id="ARBA00022833"/>
    </source>
</evidence>
<keyword evidence="1 10" id="KW-0963">Cytoplasm</keyword>
<gene>
    <name evidence="10" type="primary">rsgA</name>
    <name evidence="13" type="ORF">B0I18_101740</name>
</gene>
<protein>
    <recommendedName>
        <fullName evidence="10">Small ribosomal subunit biogenesis GTPase RsgA</fullName>
        <ecNumber evidence="10">3.6.1.-</ecNumber>
    </recommendedName>
</protein>
<sequence>MIATIYKSTGSFYLAYDEAGTKWSCRVRGKLKIDNAISSTNPIAVGDQVQLQAEDEGERTAVISAILDRHNYMVRTSPHNRHQKHIVAANLDQALLVATIREPRTSQGFIDRFLLTAEAYHIPAIIVFNKADLLEGDYYEEWQRRKEIFEAIGYKTFTATAIQGEGLDALRQQLKDKTTLFSGHSGVGKSTLINNFIPHQNLRVQEVSGWSGKGQHTTTFAEMFDLPGGGRIIDTPGVKEFGIVDMEADELSHYFPEMRDRIHDCRFNNCIHINEPGCAVKEAVAAGEVSRERYDSYVAILESL</sequence>
<dbReference type="InterPro" id="IPR010914">
    <property type="entry name" value="RsgA_GTPase_dom"/>
</dbReference>
<dbReference type="GO" id="GO:0019843">
    <property type="term" value="F:rRNA binding"/>
    <property type="evidence" value="ECO:0007669"/>
    <property type="project" value="UniProtKB-KW"/>
</dbReference>
<dbReference type="OrthoDB" id="9809485at2"/>
<dbReference type="InterPro" id="IPR027417">
    <property type="entry name" value="P-loop_NTPase"/>
</dbReference>
<evidence type="ECO:0000256" key="9">
    <source>
        <dbReference type="ARBA" id="ARBA00023134"/>
    </source>
</evidence>
<dbReference type="GO" id="GO:0005737">
    <property type="term" value="C:cytoplasm"/>
    <property type="evidence" value="ECO:0007669"/>
    <property type="project" value="UniProtKB-SubCell"/>
</dbReference>
<dbReference type="RefSeq" id="WP_106521282.1">
    <property type="nucleotide sequence ID" value="NZ_PYGD01000001.1"/>
</dbReference>
<dbReference type="InterPro" id="IPR004881">
    <property type="entry name" value="Ribosome_biogen_GTPase_RsgA"/>
</dbReference>
<evidence type="ECO:0000256" key="1">
    <source>
        <dbReference type="ARBA" id="ARBA00022490"/>
    </source>
</evidence>
<dbReference type="SUPFAM" id="SSF50249">
    <property type="entry name" value="Nucleic acid-binding proteins"/>
    <property type="match status" value="1"/>
</dbReference>
<feature type="domain" description="CP-type G" evidence="12">
    <location>
        <begin position="80"/>
        <end position="241"/>
    </location>
</feature>
<dbReference type="GO" id="GO:0003924">
    <property type="term" value="F:GTPase activity"/>
    <property type="evidence" value="ECO:0007669"/>
    <property type="project" value="UniProtKB-UniRule"/>
</dbReference>
<comment type="subunit">
    <text evidence="10">Monomer. Associates with 30S ribosomal subunit, binds 16S rRNA.</text>
</comment>
<keyword evidence="2 10" id="KW-0690">Ribosome biogenesis</keyword>
<dbReference type="GO" id="GO:0042274">
    <property type="term" value="P:ribosomal small subunit biogenesis"/>
    <property type="evidence" value="ECO:0007669"/>
    <property type="project" value="UniProtKB-UniRule"/>
</dbReference>
<dbReference type="InterPro" id="IPR012340">
    <property type="entry name" value="NA-bd_OB-fold"/>
</dbReference>
<dbReference type="Gene3D" id="1.10.40.50">
    <property type="entry name" value="Probable gtpase engc, domain 3"/>
    <property type="match status" value="1"/>
</dbReference>
<dbReference type="PROSITE" id="PS50936">
    <property type="entry name" value="ENGC_GTPASE"/>
    <property type="match status" value="1"/>
</dbReference>
<evidence type="ECO:0000256" key="2">
    <source>
        <dbReference type="ARBA" id="ARBA00022517"/>
    </source>
</evidence>
<dbReference type="InterPro" id="IPR030378">
    <property type="entry name" value="G_CP_dom"/>
</dbReference>
<dbReference type="PANTHER" id="PTHR32120">
    <property type="entry name" value="SMALL RIBOSOMAL SUBUNIT BIOGENESIS GTPASE RSGA"/>
    <property type="match status" value="1"/>
</dbReference>
<evidence type="ECO:0000313" key="14">
    <source>
        <dbReference type="Proteomes" id="UP000240572"/>
    </source>
</evidence>
<feature type="binding site" evidence="10">
    <location>
        <position position="278"/>
    </location>
    <ligand>
        <name>Zn(2+)</name>
        <dbReference type="ChEBI" id="CHEBI:29105"/>
    </ligand>
</feature>
<dbReference type="CDD" id="cd01854">
    <property type="entry name" value="YjeQ_EngC"/>
    <property type="match status" value="1"/>
</dbReference>